<dbReference type="InterPro" id="IPR012136">
    <property type="entry name" value="NADH_DH_b"/>
</dbReference>
<evidence type="ECO:0000256" key="4">
    <source>
        <dbReference type="ARBA" id="ARBA00012943"/>
    </source>
</evidence>
<comment type="similarity">
    <text evidence="3 15">Belongs to the PNT beta subunit family.</text>
</comment>
<reference evidence="19" key="1">
    <citation type="journal article" date="2006" name="Proc. Natl. Acad. Sci. U.S.A.">
        <title>The complete genome of Rhodococcus sp. RHA1 provides insights into a catabolic powerhouse.</title>
        <authorList>
            <person name="McLeod M.P."/>
            <person name="Warren R.L."/>
            <person name="Hsiao W.W.L."/>
            <person name="Araki N."/>
            <person name="Myhre M."/>
            <person name="Fernandes C."/>
            <person name="Miyazawa D."/>
            <person name="Wong W."/>
            <person name="Lillquist A.L."/>
            <person name="Wang D."/>
            <person name="Dosanjh M."/>
            <person name="Hara H."/>
            <person name="Petrescu A."/>
            <person name="Morin R.D."/>
            <person name="Yang G."/>
            <person name="Stott J.M."/>
            <person name="Schein J.E."/>
            <person name="Shin H."/>
            <person name="Smailus D."/>
            <person name="Siddiqui A.S."/>
            <person name="Marra M.A."/>
            <person name="Jones S.J.M."/>
            <person name="Holt R."/>
            <person name="Brinkman F.S.L."/>
            <person name="Miyauchi K."/>
            <person name="Fukuda M."/>
            <person name="Davies J.E."/>
            <person name="Mohn W.W."/>
            <person name="Eltis L.D."/>
        </authorList>
    </citation>
    <scope>NUCLEOTIDE SEQUENCE [LARGE SCALE GENOMIC DNA]</scope>
    <source>
        <strain evidence="19">RHA1</strain>
    </source>
</reference>
<dbReference type="InterPro" id="IPR034300">
    <property type="entry name" value="PNTB-like"/>
</dbReference>
<evidence type="ECO:0000313" key="19">
    <source>
        <dbReference type="Proteomes" id="UP000008710"/>
    </source>
</evidence>
<evidence type="ECO:0000259" key="17">
    <source>
        <dbReference type="Pfam" id="PF02233"/>
    </source>
</evidence>
<name>Q0SGE2_RHOJR</name>
<evidence type="ECO:0000256" key="2">
    <source>
        <dbReference type="ARBA" id="ARBA00004429"/>
    </source>
</evidence>
<evidence type="ECO:0000256" key="7">
    <source>
        <dbReference type="ARBA" id="ARBA00022519"/>
    </source>
</evidence>
<comment type="function">
    <text evidence="1 15">The transhydrogenation between NADH and NADP is coupled to respiration and ATP hydrolysis and functions as a proton pump across the membrane.</text>
</comment>
<evidence type="ECO:0000256" key="5">
    <source>
        <dbReference type="ARBA" id="ARBA00014581"/>
    </source>
</evidence>
<dbReference type="PANTHER" id="PTHR44758">
    <property type="entry name" value="NAD(P) TRANSHYDROGENASE SUBUNIT BETA"/>
    <property type="match status" value="1"/>
</dbReference>
<evidence type="ECO:0000256" key="3">
    <source>
        <dbReference type="ARBA" id="ARBA00007919"/>
    </source>
</evidence>
<dbReference type="GO" id="GO:0008750">
    <property type="term" value="F:proton-translocating NAD(P)+ transhydrogenase activity"/>
    <property type="evidence" value="ECO:0007669"/>
    <property type="project" value="UniProtKB-EC"/>
</dbReference>
<dbReference type="Gene3D" id="3.40.50.1220">
    <property type="entry name" value="TPP-binding domain"/>
    <property type="match status" value="1"/>
</dbReference>
<evidence type="ECO:0000256" key="9">
    <source>
        <dbReference type="ARBA" id="ARBA00022857"/>
    </source>
</evidence>
<feature type="transmembrane region" description="Helical" evidence="16">
    <location>
        <begin position="250"/>
        <end position="268"/>
    </location>
</feature>
<dbReference type="HOGENOM" id="CLU_007866_4_0_11"/>
<dbReference type="InterPro" id="IPR029035">
    <property type="entry name" value="DHS-like_NAD/FAD-binding_dom"/>
</dbReference>
<keyword evidence="6 15" id="KW-1003">Cell membrane</keyword>
<feature type="transmembrane region" description="Helical" evidence="16">
    <location>
        <begin position="88"/>
        <end position="106"/>
    </location>
</feature>
<feature type="transmembrane region" description="Helical" evidence="16">
    <location>
        <begin position="57"/>
        <end position="76"/>
    </location>
</feature>
<dbReference type="RefSeq" id="WP_011594539.1">
    <property type="nucleotide sequence ID" value="NC_008268.1"/>
</dbReference>
<dbReference type="EC" id="7.1.1.1" evidence="4 15"/>
<feature type="transmembrane region" description="Helical" evidence="16">
    <location>
        <begin position="126"/>
        <end position="148"/>
    </location>
</feature>
<keyword evidence="8 16" id="KW-0812">Transmembrane</keyword>
<accession>Q0SGE2</accession>
<sequence length="474" mass="48754">MEYLVNVLYIVAFAMFIYGLMGLTGPKTAVRGNQIAAVGMGVAVVATLIAIRDTSNWVLIVAGLVIGVVLGVPPALRTKMTAMPQLVALFNGVGGGTVALIAYAEFLDSDGFTAFQHGESPTVHIVIASLFAAIIGSISFWGSVIAFLKLQETLPGRPIGIGRLQQPLNAVLLIGAVALAVAIGVKAIEPTGPTSQWWIVGVLVLAAVLGLMVVLPIGGADMPVVISLLNALTGLSAAAAGLALNNQAMIVAGMIVGASGSILTNLMAKAMNRSIPAIVAGGFGGGGVAAAVGDGTVKTAKSTSAADAAIQMAYANQVIVVPGYGLAVAQAQHAVKDMAKMLESKGVEVKYAIHPVAGRMPGHMNVLLAEADVEYDAMKEMDDINDEFARTDVTLVIGANDVTNPAARNDPSSPIHGMPILNVDQSKSVIVLKRSMNSGFAGIDNPLFFADTTSMLFGDAKKSVSEVTEELKAL</sequence>
<dbReference type="GO" id="GO:0050661">
    <property type="term" value="F:NADP binding"/>
    <property type="evidence" value="ECO:0007669"/>
    <property type="project" value="InterPro"/>
</dbReference>
<keyword evidence="10 15" id="KW-1278">Translocase</keyword>
<protein>
    <recommendedName>
        <fullName evidence="5 15">NAD(P) transhydrogenase subunit beta</fullName>
        <ecNumber evidence="4 15">7.1.1.1</ecNumber>
    </recommendedName>
    <alternativeName>
        <fullName evidence="15">Nicotinamide nucleotide transhydrogenase subunit beta</fullName>
    </alternativeName>
</protein>
<organism evidence="18 19">
    <name type="scientific">Rhodococcus jostii (strain RHA1)</name>
    <dbReference type="NCBI Taxonomy" id="101510"/>
    <lineage>
        <taxon>Bacteria</taxon>
        <taxon>Bacillati</taxon>
        <taxon>Actinomycetota</taxon>
        <taxon>Actinomycetes</taxon>
        <taxon>Mycobacteriales</taxon>
        <taxon>Nocardiaceae</taxon>
        <taxon>Rhodococcus</taxon>
    </lineage>
</organism>
<keyword evidence="9 15" id="KW-0521">NADP</keyword>
<dbReference type="PATRIC" id="fig|101510.16.peg.1600"/>
<dbReference type="SUPFAM" id="SSF52467">
    <property type="entry name" value="DHS-like NAD/FAD-binding domain"/>
    <property type="match status" value="1"/>
</dbReference>
<dbReference type="Proteomes" id="UP000008710">
    <property type="component" value="Chromosome"/>
</dbReference>
<dbReference type="GO" id="GO:0005886">
    <property type="term" value="C:plasma membrane"/>
    <property type="evidence" value="ECO:0007669"/>
    <property type="project" value="UniProtKB-SubCell"/>
</dbReference>
<comment type="catalytic activity">
    <reaction evidence="14 15">
        <text>NAD(+) + NADPH + H(+)(in) = NADH + NADP(+) + H(+)(out)</text>
        <dbReference type="Rhea" id="RHEA:47992"/>
        <dbReference type="ChEBI" id="CHEBI:15378"/>
        <dbReference type="ChEBI" id="CHEBI:57540"/>
        <dbReference type="ChEBI" id="CHEBI:57783"/>
        <dbReference type="ChEBI" id="CHEBI:57945"/>
        <dbReference type="ChEBI" id="CHEBI:58349"/>
        <dbReference type="EC" id="7.1.1.1"/>
    </reaction>
</comment>
<dbReference type="Pfam" id="PF02233">
    <property type="entry name" value="PNTB"/>
    <property type="match status" value="1"/>
</dbReference>
<dbReference type="FunFam" id="3.40.50.1220:FF:000002">
    <property type="entry name" value="NAD(P) transhydrogenase subunit beta"/>
    <property type="match status" value="1"/>
</dbReference>
<feature type="transmembrane region" description="Helical" evidence="16">
    <location>
        <begin position="168"/>
        <end position="185"/>
    </location>
</feature>
<keyword evidence="12 15" id="KW-0520">NAD</keyword>
<evidence type="ECO:0000256" key="12">
    <source>
        <dbReference type="ARBA" id="ARBA00023027"/>
    </source>
</evidence>
<evidence type="ECO:0000313" key="18">
    <source>
        <dbReference type="EMBL" id="ABG93394.1"/>
    </source>
</evidence>
<dbReference type="KEGG" id="rha:RHA1_ro01581"/>
<proteinExistence type="inferred from homology"/>
<evidence type="ECO:0000256" key="6">
    <source>
        <dbReference type="ARBA" id="ARBA00022475"/>
    </source>
</evidence>
<evidence type="ECO:0000256" key="14">
    <source>
        <dbReference type="ARBA" id="ARBA00048202"/>
    </source>
</evidence>
<feature type="transmembrane region" description="Helical" evidence="16">
    <location>
        <begin position="197"/>
        <end position="217"/>
    </location>
</feature>
<evidence type="ECO:0000256" key="16">
    <source>
        <dbReference type="SAM" id="Phobius"/>
    </source>
</evidence>
<dbReference type="AlphaFoldDB" id="Q0SGE2"/>
<feature type="transmembrane region" description="Helical" evidence="16">
    <location>
        <begin position="6"/>
        <end position="23"/>
    </location>
</feature>
<evidence type="ECO:0000256" key="8">
    <source>
        <dbReference type="ARBA" id="ARBA00022692"/>
    </source>
</evidence>
<gene>
    <name evidence="18" type="primary">pntB1</name>
    <name evidence="18" type="ordered locus">RHA1_ro01581</name>
</gene>
<evidence type="ECO:0000256" key="10">
    <source>
        <dbReference type="ARBA" id="ARBA00022967"/>
    </source>
</evidence>
<dbReference type="PANTHER" id="PTHR44758:SF1">
    <property type="entry name" value="NAD(P) TRANSHYDROGENASE SUBUNIT BETA"/>
    <property type="match status" value="1"/>
</dbReference>
<keyword evidence="11 16" id="KW-1133">Transmembrane helix</keyword>
<dbReference type="PIRSF" id="PIRSF000204">
    <property type="entry name" value="PNTB"/>
    <property type="match status" value="1"/>
</dbReference>
<feature type="transmembrane region" description="Helical" evidence="16">
    <location>
        <begin position="35"/>
        <end position="51"/>
    </location>
</feature>
<feature type="domain" description="NADP transhydrogenase beta-like" evidence="17">
    <location>
        <begin position="6"/>
        <end position="469"/>
    </location>
</feature>
<evidence type="ECO:0000256" key="13">
    <source>
        <dbReference type="ARBA" id="ARBA00023136"/>
    </source>
</evidence>
<dbReference type="OrthoDB" id="9763786at2"/>
<evidence type="ECO:0000256" key="1">
    <source>
        <dbReference type="ARBA" id="ARBA00003943"/>
    </source>
</evidence>
<dbReference type="EMBL" id="CP000431">
    <property type="protein sequence ID" value="ABG93394.1"/>
    <property type="molecule type" value="Genomic_DNA"/>
</dbReference>
<feature type="transmembrane region" description="Helical" evidence="16">
    <location>
        <begin position="224"/>
        <end position="244"/>
    </location>
</feature>
<evidence type="ECO:0000256" key="11">
    <source>
        <dbReference type="ARBA" id="ARBA00022989"/>
    </source>
</evidence>
<dbReference type="eggNOG" id="COG1282">
    <property type="taxonomic scope" value="Bacteria"/>
</dbReference>
<evidence type="ECO:0000256" key="15">
    <source>
        <dbReference type="PIRNR" id="PIRNR000204"/>
    </source>
</evidence>
<keyword evidence="7 15" id="KW-0997">Cell inner membrane</keyword>
<comment type="subcellular location">
    <subcellularLocation>
        <location evidence="2">Cell inner membrane</location>
        <topology evidence="2">Multi-pass membrane protein</topology>
    </subcellularLocation>
</comment>
<keyword evidence="13 15" id="KW-0472">Membrane</keyword>